<protein>
    <recommendedName>
        <fullName evidence="4">Serine/threonine protein kinase</fullName>
    </recommendedName>
</protein>
<evidence type="ECO:0000256" key="1">
    <source>
        <dbReference type="SAM" id="Phobius"/>
    </source>
</evidence>
<gene>
    <name evidence="2" type="ORF">POL68_10580</name>
</gene>
<sequence>MELDQMKLAWQSLEQRLERQTTLSHHLFNEDRARRARSTLHPLLWGQAVQLAVGIGLAMFFARFWIGHAGQPLPMVSGLLLHLWSVALVVSAGVQLVLLARAHYAQPLLVLQKTLALLRRWRTRWTPWLGVAFWVLWAAVAEVLFRSASGRDLPTDWLLANLLIGGIGIVVTVGLFRWLHSPARAHWGEWVDRENAGRSINRAQALLDEIERFERE</sequence>
<name>A0ABT5D5G6_9BACT</name>
<reference evidence="2 3" key="1">
    <citation type="submission" date="2022-11" db="EMBL/GenBank/DDBJ databases">
        <title>Minimal conservation of predation-associated metabolite biosynthetic gene clusters underscores biosynthetic potential of Myxococcota including descriptions for ten novel species: Archangium lansinium sp. nov., Myxococcus landrumus sp. nov., Nannocystis bai.</title>
        <authorList>
            <person name="Ahearne A."/>
            <person name="Stevens C."/>
            <person name="Dowd S."/>
        </authorList>
    </citation>
    <scope>NUCLEOTIDE SEQUENCE [LARGE SCALE GENOMIC DNA]</scope>
    <source>
        <strain evidence="2 3">NCWAL01</strain>
    </source>
</reference>
<evidence type="ECO:0000313" key="3">
    <source>
        <dbReference type="Proteomes" id="UP001221838"/>
    </source>
</evidence>
<evidence type="ECO:0008006" key="4">
    <source>
        <dbReference type="Google" id="ProtNLM"/>
    </source>
</evidence>
<comment type="caution">
    <text evidence="2">The sequence shown here is derived from an EMBL/GenBank/DDBJ whole genome shotgun (WGS) entry which is preliminary data.</text>
</comment>
<feature type="transmembrane region" description="Helical" evidence="1">
    <location>
        <begin position="157"/>
        <end position="179"/>
    </location>
</feature>
<organism evidence="2 3">
    <name type="scientific">Stigmatella ashevillensis</name>
    <dbReference type="NCBI Taxonomy" id="2995309"/>
    <lineage>
        <taxon>Bacteria</taxon>
        <taxon>Pseudomonadati</taxon>
        <taxon>Myxococcota</taxon>
        <taxon>Myxococcia</taxon>
        <taxon>Myxococcales</taxon>
        <taxon>Cystobacterineae</taxon>
        <taxon>Archangiaceae</taxon>
        <taxon>Stigmatella</taxon>
    </lineage>
</organism>
<dbReference type="Proteomes" id="UP001221838">
    <property type="component" value="Unassembled WGS sequence"/>
</dbReference>
<dbReference type="EMBL" id="JAQNDM010000002">
    <property type="protein sequence ID" value="MDC0708912.1"/>
    <property type="molecule type" value="Genomic_DNA"/>
</dbReference>
<keyword evidence="3" id="KW-1185">Reference proteome</keyword>
<feature type="transmembrane region" description="Helical" evidence="1">
    <location>
        <begin position="125"/>
        <end position="145"/>
    </location>
</feature>
<feature type="transmembrane region" description="Helical" evidence="1">
    <location>
        <begin position="43"/>
        <end position="66"/>
    </location>
</feature>
<keyword evidence="1" id="KW-0812">Transmembrane</keyword>
<proteinExistence type="predicted"/>
<feature type="transmembrane region" description="Helical" evidence="1">
    <location>
        <begin position="81"/>
        <end position="104"/>
    </location>
</feature>
<keyword evidence="1" id="KW-1133">Transmembrane helix</keyword>
<accession>A0ABT5D5G6</accession>
<evidence type="ECO:0000313" key="2">
    <source>
        <dbReference type="EMBL" id="MDC0708912.1"/>
    </source>
</evidence>
<keyword evidence="1" id="KW-0472">Membrane</keyword>
<dbReference type="RefSeq" id="WP_272137019.1">
    <property type="nucleotide sequence ID" value="NZ_JAQNDM010000002.1"/>
</dbReference>